<dbReference type="PANTHER" id="PTHR30531">
    <property type="entry name" value="FLAGELLAR BIOSYNTHETIC PROTEIN FLHB"/>
    <property type="match status" value="1"/>
</dbReference>
<keyword evidence="2" id="KW-1185">Reference proteome</keyword>
<gene>
    <name evidence="1" type="ORF">SAMN02745136_00280</name>
</gene>
<dbReference type="PANTHER" id="PTHR30531:SF12">
    <property type="entry name" value="FLAGELLAR BIOSYNTHETIC PROTEIN FLHB"/>
    <property type="match status" value="1"/>
</dbReference>
<dbReference type="Gene3D" id="3.40.1690.10">
    <property type="entry name" value="secretion proteins EscU"/>
    <property type="match status" value="1"/>
</dbReference>
<keyword evidence="1" id="KW-0969">Cilium</keyword>
<dbReference type="SUPFAM" id="SSF160544">
    <property type="entry name" value="EscU C-terminal domain-like"/>
    <property type="match status" value="1"/>
</dbReference>
<accession>A0A1M6K0G0</accession>
<evidence type="ECO:0000313" key="1">
    <source>
        <dbReference type="EMBL" id="SHJ52374.1"/>
    </source>
</evidence>
<dbReference type="Proteomes" id="UP000184386">
    <property type="component" value="Unassembled WGS sequence"/>
</dbReference>
<dbReference type="EMBL" id="FRAC01000006">
    <property type="protein sequence ID" value="SHJ52374.1"/>
    <property type="molecule type" value="Genomic_DNA"/>
</dbReference>
<dbReference type="AlphaFoldDB" id="A0A1M6K0G0"/>
<reference evidence="1 2" key="1">
    <citation type="submission" date="2016-11" db="EMBL/GenBank/DDBJ databases">
        <authorList>
            <person name="Jaros S."/>
            <person name="Januszkiewicz K."/>
            <person name="Wedrychowicz H."/>
        </authorList>
    </citation>
    <scope>NUCLEOTIDE SEQUENCE [LARGE SCALE GENOMIC DNA]</scope>
    <source>
        <strain evidence="1 2">DSM 15929</strain>
    </source>
</reference>
<organism evidence="1 2">
    <name type="scientific">Anaerocolumna jejuensis DSM 15929</name>
    <dbReference type="NCBI Taxonomy" id="1121322"/>
    <lineage>
        <taxon>Bacteria</taxon>
        <taxon>Bacillati</taxon>
        <taxon>Bacillota</taxon>
        <taxon>Clostridia</taxon>
        <taxon>Lachnospirales</taxon>
        <taxon>Lachnospiraceae</taxon>
        <taxon>Anaerocolumna</taxon>
    </lineage>
</organism>
<evidence type="ECO:0000313" key="2">
    <source>
        <dbReference type="Proteomes" id="UP000184386"/>
    </source>
</evidence>
<dbReference type="RefSeq" id="WP_073272175.1">
    <property type="nucleotide sequence ID" value="NZ_FRAC01000006.1"/>
</dbReference>
<dbReference type="InterPro" id="IPR029025">
    <property type="entry name" value="T3SS_substrate_exporter_C"/>
</dbReference>
<sequence>MVRKEHSTNNPVDSEKFKNKTAVALGYSPEDAAPRIIATGKGFLADKILKGAKENQIPIHEDNKLASSLSKLDLGDYIPPELYQVVSEIMIFVDDMDRLKAKLEK</sequence>
<dbReference type="Pfam" id="PF01312">
    <property type="entry name" value="Bac_export_2"/>
    <property type="match status" value="1"/>
</dbReference>
<dbReference type="GO" id="GO:0005886">
    <property type="term" value="C:plasma membrane"/>
    <property type="evidence" value="ECO:0007669"/>
    <property type="project" value="TreeGrafter"/>
</dbReference>
<proteinExistence type="predicted"/>
<dbReference type="InterPro" id="IPR006135">
    <property type="entry name" value="T3SS_substrate_exporter"/>
</dbReference>
<keyword evidence="1" id="KW-0966">Cell projection</keyword>
<name>A0A1M6K0G0_9FIRM</name>
<dbReference type="GO" id="GO:0009306">
    <property type="term" value="P:protein secretion"/>
    <property type="evidence" value="ECO:0007669"/>
    <property type="project" value="InterPro"/>
</dbReference>
<protein>
    <submittedName>
        <fullName evidence="1">Flagellar biosynthesis protein</fullName>
    </submittedName>
</protein>
<dbReference type="STRING" id="1121322.SAMN02745136_00280"/>
<keyword evidence="1" id="KW-0282">Flagellum</keyword>